<keyword evidence="2" id="KW-1134">Transmembrane beta strand</keyword>
<dbReference type="Proteomes" id="UP001369082">
    <property type="component" value="Unassembled WGS sequence"/>
</dbReference>
<dbReference type="InterPro" id="IPR003423">
    <property type="entry name" value="OMP_efflux"/>
</dbReference>
<keyword evidence="2" id="KW-0472">Membrane</keyword>
<evidence type="ECO:0000256" key="2">
    <source>
        <dbReference type="RuleBase" id="RU362097"/>
    </source>
</evidence>
<feature type="signal peptide" evidence="2">
    <location>
        <begin position="1"/>
        <end position="25"/>
    </location>
</feature>
<dbReference type="NCBIfam" id="TIGR01845">
    <property type="entry name" value="outer_NodT"/>
    <property type="match status" value="1"/>
</dbReference>
<dbReference type="Gene3D" id="1.20.1600.10">
    <property type="entry name" value="Outer membrane efflux proteins (OEP)"/>
    <property type="match status" value="1"/>
</dbReference>
<sequence length="467" mass="51463">MIKPSSLLRCTYALCCLFVVSSCSTISETDAVTPDVAIPDNWQSLTVTQEVKIDPWWERFNDSELNTLIEHVLTANNDLAVATLTLKSARLKAGLTEAEGSFQLSSNSNAGRTTSLDSNAYSNTFNTDLSISYELDLWGRVASEVDAAQWTSLANEEDRESTAQSLASTTASLYWQIGYLKQSLALGQANIDYAKQSLALIESQYRSGAVTKLDIFESQRNLAEQEVAYSKLQQQLVEAQNGLAILFNQPPTKMQLSIKQLPDGPIPTIAAGVPSDILIRRPDVKSALYSLQAAYSIKDATYSSYLPTLTLSGAVGSSSEQLKNLLSNPVGTLGANLILPFLQWNEMKLNKKLSEIDVQSAIINYRQTLYTSFSEVDNAISARQHYQYQGTKLAEQYNAANAAEKIYASQYRYGAIGIQDWLDAQDSLRLTEQAILDNRFNQFNIQATLYQALGGSDIAPDVVNEEE</sequence>
<keyword evidence="2" id="KW-0564">Palmitate</keyword>
<dbReference type="RefSeq" id="WP_341597133.1">
    <property type="nucleotide sequence ID" value="NZ_JBAKAZ010000015.1"/>
</dbReference>
<organism evidence="4 5">
    <name type="scientific">Psychromonas aquatilis</name>
    <dbReference type="NCBI Taxonomy" id="2005072"/>
    <lineage>
        <taxon>Bacteria</taxon>
        <taxon>Pseudomonadati</taxon>
        <taxon>Pseudomonadota</taxon>
        <taxon>Gammaproteobacteria</taxon>
        <taxon>Alteromonadales</taxon>
        <taxon>Psychromonadaceae</taxon>
        <taxon>Psychromonas</taxon>
    </lineage>
</organism>
<accession>A0ABU9GP94</accession>
<dbReference type="Gene3D" id="2.20.200.10">
    <property type="entry name" value="Outer membrane efflux proteins (OEP)"/>
    <property type="match status" value="1"/>
</dbReference>
<gene>
    <name evidence="4" type="ORF">V6256_05830</name>
</gene>
<dbReference type="Pfam" id="PF02321">
    <property type="entry name" value="OEP"/>
    <property type="match status" value="2"/>
</dbReference>
<feature type="coiled-coil region" evidence="3">
    <location>
        <begin position="215"/>
        <end position="249"/>
    </location>
</feature>
<dbReference type="InterPro" id="IPR010131">
    <property type="entry name" value="MdtP/NodT-like"/>
</dbReference>
<dbReference type="PANTHER" id="PTHR30203:SF32">
    <property type="entry name" value="CATION EFFLUX SYSTEM PROTEIN CUSC"/>
    <property type="match status" value="1"/>
</dbReference>
<proteinExistence type="inferred from homology"/>
<evidence type="ECO:0000256" key="3">
    <source>
        <dbReference type="SAM" id="Coils"/>
    </source>
</evidence>
<feature type="chain" id="PRO_5044950635" evidence="2">
    <location>
        <begin position="26"/>
        <end position="467"/>
    </location>
</feature>
<protein>
    <submittedName>
        <fullName evidence="4">Efflux transporter outer membrane subunit</fullName>
    </submittedName>
</protein>
<dbReference type="SUPFAM" id="SSF56954">
    <property type="entry name" value="Outer membrane efflux proteins (OEP)"/>
    <property type="match status" value="1"/>
</dbReference>
<comment type="caution">
    <text evidence="4">The sequence shown here is derived from an EMBL/GenBank/DDBJ whole genome shotgun (WGS) entry which is preliminary data.</text>
</comment>
<comment type="subcellular location">
    <subcellularLocation>
        <location evidence="2">Cell outer membrane</location>
        <topology evidence="2">Lipid-anchor</topology>
    </subcellularLocation>
</comment>
<keyword evidence="5" id="KW-1185">Reference proteome</keyword>
<comment type="similarity">
    <text evidence="1 2">Belongs to the outer membrane factor (OMF) (TC 1.B.17) family.</text>
</comment>
<dbReference type="PANTHER" id="PTHR30203">
    <property type="entry name" value="OUTER MEMBRANE CATION EFFLUX PROTEIN"/>
    <property type="match status" value="1"/>
</dbReference>
<keyword evidence="2" id="KW-0732">Signal</keyword>
<evidence type="ECO:0000313" key="5">
    <source>
        <dbReference type="Proteomes" id="UP001369082"/>
    </source>
</evidence>
<dbReference type="PROSITE" id="PS51257">
    <property type="entry name" value="PROKAR_LIPOPROTEIN"/>
    <property type="match status" value="1"/>
</dbReference>
<name>A0ABU9GP94_9GAMM</name>
<dbReference type="EMBL" id="JBAKAZ010000015">
    <property type="protein sequence ID" value="MEL0629121.1"/>
    <property type="molecule type" value="Genomic_DNA"/>
</dbReference>
<keyword evidence="3" id="KW-0175">Coiled coil</keyword>
<evidence type="ECO:0000256" key="1">
    <source>
        <dbReference type="ARBA" id="ARBA00007613"/>
    </source>
</evidence>
<reference evidence="4 5" key="1">
    <citation type="submission" date="2024-02" db="EMBL/GenBank/DDBJ databases">
        <title>Bacteria isolated from the canopy kelp, Nereocystis luetkeana.</title>
        <authorList>
            <person name="Pfister C.A."/>
            <person name="Younker I.T."/>
            <person name="Light S.H."/>
        </authorList>
    </citation>
    <scope>NUCLEOTIDE SEQUENCE [LARGE SCALE GENOMIC DNA]</scope>
    <source>
        <strain evidence="4 5">TI.1.05</strain>
    </source>
</reference>
<evidence type="ECO:0000313" key="4">
    <source>
        <dbReference type="EMBL" id="MEL0629121.1"/>
    </source>
</evidence>
<keyword evidence="2" id="KW-0812">Transmembrane</keyword>
<keyword evidence="2" id="KW-0449">Lipoprotein</keyword>